<dbReference type="GeneID" id="20320172"/>
<accession>A0A075AEM1</accession>
<dbReference type="KEGG" id="ovi:T265_05990"/>
<organism evidence="1 2">
    <name type="scientific">Opisthorchis viverrini</name>
    <name type="common">Southeast Asian liver fluke</name>
    <dbReference type="NCBI Taxonomy" id="6198"/>
    <lineage>
        <taxon>Eukaryota</taxon>
        <taxon>Metazoa</taxon>
        <taxon>Spiralia</taxon>
        <taxon>Lophotrochozoa</taxon>
        <taxon>Platyhelminthes</taxon>
        <taxon>Trematoda</taxon>
        <taxon>Digenea</taxon>
        <taxon>Opisthorchiida</taxon>
        <taxon>Opisthorchiata</taxon>
        <taxon>Opisthorchiidae</taxon>
        <taxon>Opisthorchis</taxon>
    </lineage>
</organism>
<dbReference type="EMBL" id="KL596737">
    <property type="protein sequence ID" value="KER26859.1"/>
    <property type="molecule type" value="Genomic_DNA"/>
</dbReference>
<dbReference type="Proteomes" id="UP000054324">
    <property type="component" value="Unassembled WGS sequence"/>
</dbReference>
<protein>
    <submittedName>
        <fullName evidence="1">Uncharacterized protein</fullName>
    </submittedName>
</protein>
<reference evidence="1 2" key="1">
    <citation type="submission" date="2013-11" db="EMBL/GenBank/DDBJ databases">
        <title>Opisthorchis viverrini - life in the bile duct.</title>
        <authorList>
            <person name="Young N.D."/>
            <person name="Nagarajan N."/>
            <person name="Lin S.J."/>
            <person name="Korhonen P.K."/>
            <person name="Jex A.R."/>
            <person name="Hall R.S."/>
            <person name="Safavi-Hemami H."/>
            <person name="Kaewkong W."/>
            <person name="Bertrand D."/>
            <person name="Gao S."/>
            <person name="Seet Q."/>
            <person name="Wongkham S."/>
            <person name="Teh B.T."/>
            <person name="Wongkham C."/>
            <person name="Intapan P.M."/>
            <person name="Maleewong W."/>
            <person name="Yang X."/>
            <person name="Hu M."/>
            <person name="Wang Z."/>
            <person name="Hofmann A."/>
            <person name="Sternberg P.W."/>
            <person name="Tan P."/>
            <person name="Wang J."/>
            <person name="Gasser R.B."/>
        </authorList>
    </citation>
    <scope>NUCLEOTIDE SEQUENCE [LARGE SCALE GENOMIC DNA]</scope>
</reference>
<dbReference type="RefSeq" id="XP_009169406.1">
    <property type="nucleotide sequence ID" value="XM_009171142.1"/>
</dbReference>
<proteinExistence type="predicted"/>
<evidence type="ECO:0000313" key="1">
    <source>
        <dbReference type="EMBL" id="KER26859.1"/>
    </source>
</evidence>
<dbReference type="AlphaFoldDB" id="A0A075AEM1"/>
<gene>
    <name evidence="1" type="ORF">T265_05990</name>
</gene>
<dbReference type="OrthoDB" id="436852at2759"/>
<keyword evidence="2" id="KW-1185">Reference proteome</keyword>
<name>A0A075AEM1_OPIVI</name>
<evidence type="ECO:0000313" key="2">
    <source>
        <dbReference type="Proteomes" id="UP000054324"/>
    </source>
</evidence>
<sequence length="373" mass="41379">MHGIHKLFPSWTHFALKSLYFIAALKQSVPVDSRDEILCYHRSFLLPFTPTCGTSARNESQWLVLLSLAYRCFGGLSGSEAVCRQNRRWQSSQIRETSHSYFVENHPATEKLVGSNPSLMLADEPIEVVDKFVYLGSCISPGGLAKDDISIRIGKARAAFANLCQLWRRRDISFSVKGRVYNAAVRDSNPTFVPPLPLSRVGQPDSISALVLPSSSMADRHRKGVLHVNDFFTIPMMVETLISSIYRTTVYFIGQEEVIPAGHFILSKDRVCFDPVYVPPPCLLVAGLAGNGGELAECVRFSSLFCGTVFRLTLHCVQQSETAEDNKFTLICDPWIDLGDLHTLSGSEISPIANFVQSSIWPVVASVHQLPLD</sequence>
<dbReference type="STRING" id="6198.A0A075AEM1"/>
<dbReference type="CTD" id="20320172"/>